<sequence length="113" mass="11477">MTLKLLTASAGLATVLAVSPLAHADSDDGDAAAFLMTIRKAGIAFHDPGRAVKAGQAVCGMASAGTSEPEILKDIRQLNPGFTLDGAAKFAEAAARSFCPEQLGDGSSSDKSR</sequence>
<dbReference type="AlphaFoldDB" id="A0A557Y0G3"/>
<evidence type="ECO:0000313" key="4">
    <source>
        <dbReference type="Proteomes" id="UP000320513"/>
    </source>
</evidence>
<dbReference type="Pfam" id="PF05305">
    <property type="entry name" value="DUF732"/>
    <property type="match status" value="1"/>
</dbReference>
<name>A0A557Y0G3_9MYCO</name>
<keyword evidence="4" id="KW-1185">Reference proteome</keyword>
<feature type="chain" id="PRO_5021718733" evidence="1">
    <location>
        <begin position="25"/>
        <end position="113"/>
    </location>
</feature>
<reference evidence="3 4" key="1">
    <citation type="submission" date="2019-07" db="EMBL/GenBank/DDBJ databases">
        <title>New Mycobacterium species.</title>
        <authorList>
            <person name="Tortoli E."/>
            <person name="Ghielmetti G."/>
            <person name="Friedel U."/>
            <person name="Trovato A."/>
        </authorList>
    </citation>
    <scope>NUCLEOTIDE SEQUENCE [LARGE SCALE GENOMIC DNA]</scope>
    <source>
        <strain evidence="3 4">16-83</strain>
    </source>
</reference>
<feature type="signal peptide" evidence="1">
    <location>
        <begin position="1"/>
        <end position="24"/>
    </location>
</feature>
<accession>A0A557Y0G3</accession>
<gene>
    <name evidence="3" type="ORF">FPZ47_02145</name>
</gene>
<evidence type="ECO:0000313" key="3">
    <source>
        <dbReference type="EMBL" id="TVS92051.1"/>
    </source>
</evidence>
<dbReference type="InterPro" id="IPR007969">
    <property type="entry name" value="DUF732"/>
</dbReference>
<dbReference type="RefSeq" id="WP_144947360.1">
    <property type="nucleotide sequence ID" value="NZ_VMQU01000005.1"/>
</dbReference>
<protein>
    <submittedName>
        <fullName evidence="3">DUF732 domain-containing protein</fullName>
    </submittedName>
</protein>
<keyword evidence="1" id="KW-0732">Signal</keyword>
<comment type="caution">
    <text evidence="3">The sequence shown here is derived from an EMBL/GenBank/DDBJ whole genome shotgun (WGS) entry which is preliminary data.</text>
</comment>
<evidence type="ECO:0000256" key="1">
    <source>
        <dbReference type="SAM" id="SignalP"/>
    </source>
</evidence>
<organism evidence="3 4">
    <name type="scientific">Mycobacterium helveticum</name>
    <dbReference type="NCBI Taxonomy" id="2592811"/>
    <lineage>
        <taxon>Bacteria</taxon>
        <taxon>Bacillati</taxon>
        <taxon>Actinomycetota</taxon>
        <taxon>Actinomycetes</taxon>
        <taxon>Mycobacteriales</taxon>
        <taxon>Mycobacteriaceae</taxon>
        <taxon>Mycobacterium</taxon>
    </lineage>
</organism>
<evidence type="ECO:0000259" key="2">
    <source>
        <dbReference type="Pfam" id="PF05305"/>
    </source>
</evidence>
<proteinExistence type="predicted"/>
<dbReference type="EMBL" id="VMQU01000005">
    <property type="protein sequence ID" value="TVS92051.1"/>
    <property type="molecule type" value="Genomic_DNA"/>
</dbReference>
<dbReference type="OrthoDB" id="4736847at2"/>
<feature type="domain" description="DUF732" evidence="2">
    <location>
        <begin position="31"/>
        <end position="101"/>
    </location>
</feature>
<dbReference type="Proteomes" id="UP000320513">
    <property type="component" value="Unassembled WGS sequence"/>
</dbReference>